<dbReference type="PANTHER" id="PTHR40780:SF3">
    <property type="entry name" value="DUF3669 DOMAIN-CONTAINING PROTEIN"/>
    <property type="match status" value="1"/>
</dbReference>
<name>A0A146G2E7_ASPKA</name>
<reference evidence="2" key="2">
    <citation type="submission" date="2016-02" db="EMBL/GenBank/DDBJ databases">
        <title>Genome sequencing of Aspergillus luchuensis NBRC 4314.</title>
        <authorList>
            <person name="Yamada O."/>
        </authorList>
    </citation>
    <scope>NUCLEOTIDE SEQUENCE [LARGE SCALE GENOMIC DNA]</scope>
    <source>
        <strain evidence="2">RIB 2604</strain>
    </source>
</reference>
<accession>A0A146G2E7</accession>
<dbReference type="PANTHER" id="PTHR40780">
    <property type="entry name" value="DUF3669 DOMAIN-CONTAINING PROTEIN"/>
    <property type="match status" value="1"/>
</dbReference>
<evidence type="ECO:0000313" key="1">
    <source>
        <dbReference type="EMBL" id="GAT31252.1"/>
    </source>
</evidence>
<organism evidence="1 2">
    <name type="scientific">Aspergillus kawachii</name>
    <name type="common">White koji mold</name>
    <name type="synonym">Aspergillus awamori var. kawachi</name>
    <dbReference type="NCBI Taxonomy" id="1069201"/>
    <lineage>
        <taxon>Eukaryota</taxon>
        <taxon>Fungi</taxon>
        <taxon>Dikarya</taxon>
        <taxon>Ascomycota</taxon>
        <taxon>Pezizomycotina</taxon>
        <taxon>Eurotiomycetes</taxon>
        <taxon>Eurotiomycetidae</taxon>
        <taxon>Eurotiales</taxon>
        <taxon>Aspergillaceae</taxon>
        <taxon>Aspergillus</taxon>
        <taxon>Aspergillus subgen. Circumdati</taxon>
    </lineage>
</organism>
<dbReference type="Proteomes" id="UP000075230">
    <property type="component" value="Unassembled WGS sequence"/>
</dbReference>
<dbReference type="VEuPathDB" id="FungiDB:ASPFODRAFT_38690"/>
<dbReference type="InterPro" id="IPR022137">
    <property type="entry name" value="Znf_prot_DUF3669"/>
</dbReference>
<reference evidence="1 2" key="1">
    <citation type="journal article" date="2016" name="DNA Res.">
        <title>Genome sequence of Aspergillus luchuensis NBRC 4314.</title>
        <authorList>
            <person name="Yamada O."/>
            <person name="Machida M."/>
            <person name="Hosoyama A."/>
            <person name="Goto M."/>
            <person name="Takahashi T."/>
            <person name="Futagami T."/>
            <person name="Yamagata Y."/>
            <person name="Takeuchi M."/>
            <person name="Kobayashi T."/>
            <person name="Koike H."/>
            <person name="Abe K."/>
            <person name="Asai K."/>
            <person name="Arita M."/>
            <person name="Fujita N."/>
            <person name="Fukuda K."/>
            <person name="Higa K."/>
            <person name="Horikawa H."/>
            <person name="Ishikawa T."/>
            <person name="Jinno K."/>
            <person name="Kato Y."/>
            <person name="Kirimura K."/>
            <person name="Mizutani O."/>
            <person name="Nakasone K."/>
            <person name="Sano M."/>
            <person name="Shiraishi Y."/>
            <person name="Tsukahara M."/>
            <person name="Gomi K."/>
        </authorList>
    </citation>
    <scope>NUCLEOTIDE SEQUENCE [LARGE SCALE GENOMIC DNA]</scope>
    <source>
        <strain evidence="1 2">RIB 2604</strain>
    </source>
</reference>
<dbReference type="EMBL" id="BCWF01000041">
    <property type="protein sequence ID" value="GAT31252.1"/>
    <property type="molecule type" value="Genomic_DNA"/>
</dbReference>
<sequence>MTEHQTEPQYRCIGAGFCGTVWAQGNGPAIKREDGGPERSLPNDYVMHQRALDSIERLNGIKAGRDSGSLANRYQVHIPKCHRFLTANDPWWNDNIRMFPNNYEPCNAIISDHIPPFPEEVRKLLVKRYCHPKLQEEILGSVANKDCLIRPYLGRRRTQRTEVKRTPRFSAFSLRNYPLHEDQMEDLGVPLHDMQTYASMMGEALATLHWLGEIDGNDIEFVLAPSPGQGNIKNVLGEHSLWMLDFDLCRSMSMDIDGVRQAVSAYWRNDPFYPRPMAKMWKDFRSQYLESSEQIIRACCIIGPEERLCLARKFIDLVEEEK</sequence>
<dbReference type="Pfam" id="PF12417">
    <property type="entry name" value="DUF3669"/>
    <property type="match status" value="1"/>
</dbReference>
<protein>
    <submittedName>
        <fullName evidence="1">Uncharacterized protein</fullName>
    </submittedName>
</protein>
<evidence type="ECO:0000313" key="2">
    <source>
        <dbReference type="Proteomes" id="UP000075230"/>
    </source>
</evidence>
<proteinExistence type="predicted"/>
<comment type="caution">
    <text evidence="1">The sequence shown here is derived from an EMBL/GenBank/DDBJ whole genome shotgun (WGS) entry which is preliminary data.</text>
</comment>
<dbReference type="AlphaFoldDB" id="A0A146G2E7"/>
<gene>
    <name evidence="1" type="ORF">RIB2604_04200110</name>
</gene>